<feature type="signal peptide" evidence="10">
    <location>
        <begin position="1"/>
        <end position="26"/>
    </location>
</feature>
<dbReference type="Proteomes" id="UP000197138">
    <property type="component" value="Unassembled WGS sequence"/>
</dbReference>
<evidence type="ECO:0000256" key="3">
    <source>
        <dbReference type="ARBA" id="ARBA00022448"/>
    </source>
</evidence>
<dbReference type="AlphaFoldDB" id="A0A218XAP7"/>
<reference evidence="12" key="1">
    <citation type="journal article" date="2017" name="Plant J.">
        <title>The pomegranate (Punica granatum L.) genome and the genomics of punicalagin biosynthesis.</title>
        <authorList>
            <person name="Qin G."/>
            <person name="Xu C."/>
            <person name="Ming R."/>
            <person name="Tang H."/>
            <person name="Guyot R."/>
            <person name="Kramer E.M."/>
            <person name="Hu Y."/>
            <person name="Yi X."/>
            <person name="Qi Y."/>
            <person name="Xu X."/>
            <person name="Gao Z."/>
            <person name="Pan H."/>
            <person name="Jian J."/>
            <person name="Tian Y."/>
            <person name="Yue Z."/>
            <person name="Xu Y."/>
        </authorList>
    </citation>
    <scope>NUCLEOTIDE SEQUENCE [LARGE SCALE GENOMIC DNA]</scope>
    <source>
        <strain evidence="12">cv. Dabenzi</strain>
    </source>
</reference>
<dbReference type="InterPro" id="IPR003689">
    <property type="entry name" value="ZIP"/>
</dbReference>
<organism evidence="11 12">
    <name type="scientific">Punica granatum</name>
    <name type="common">Pomegranate</name>
    <dbReference type="NCBI Taxonomy" id="22663"/>
    <lineage>
        <taxon>Eukaryota</taxon>
        <taxon>Viridiplantae</taxon>
        <taxon>Streptophyta</taxon>
        <taxon>Embryophyta</taxon>
        <taxon>Tracheophyta</taxon>
        <taxon>Spermatophyta</taxon>
        <taxon>Magnoliopsida</taxon>
        <taxon>eudicotyledons</taxon>
        <taxon>Gunneridae</taxon>
        <taxon>Pentapetalae</taxon>
        <taxon>rosids</taxon>
        <taxon>malvids</taxon>
        <taxon>Myrtales</taxon>
        <taxon>Lythraceae</taxon>
        <taxon>Punica</taxon>
    </lineage>
</organism>
<reference evidence="13" key="3">
    <citation type="journal article" date="2020" name="Plant Biotechnol. J.">
        <title>The pomegranate (Punica granatum L.) draft genome dissects genetic divergence between soft- and hard-seeded cultivars.</title>
        <authorList>
            <person name="Luo X."/>
            <person name="Li H."/>
            <person name="Wu Z."/>
            <person name="Yao W."/>
            <person name="Zhao P."/>
            <person name="Cao D."/>
            <person name="Yu H."/>
            <person name="Li K."/>
            <person name="Poudel K."/>
            <person name="Zhao D."/>
            <person name="Zhang F."/>
            <person name="Xia X."/>
            <person name="Chen L."/>
            <person name="Wang Q."/>
            <person name="Jing D."/>
            <person name="Cao S."/>
        </authorList>
    </citation>
    <scope>NUCLEOTIDE SEQUENCE [LARGE SCALE GENOMIC DNA]</scope>
</reference>
<reference evidence="14" key="4">
    <citation type="submission" date="2025-04" db="UniProtKB">
        <authorList>
            <consortium name="RefSeq"/>
        </authorList>
    </citation>
    <scope>IDENTIFICATION</scope>
    <source>
        <tissue evidence="14">Leaf</tissue>
    </source>
</reference>
<evidence type="ECO:0000313" key="14">
    <source>
        <dbReference type="RefSeq" id="XP_031377043.1"/>
    </source>
</evidence>
<keyword evidence="3 8" id="KW-0813">Transport</keyword>
<name>A0A218XAP7_PUNGR</name>
<evidence type="ECO:0000256" key="7">
    <source>
        <dbReference type="ARBA" id="ARBA00023136"/>
    </source>
</evidence>
<dbReference type="PANTHER" id="PTHR11040">
    <property type="entry name" value="ZINC/IRON TRANSPORTER"/>
    <property type="match status" value="1"/>
</dbReference>
<dbReference type="RefSeq" id="XP_031377043.1">
    <property type="nucleotide sequence ID" value="XM_031521183.1"/>
</dbReference>
<dbReference type="GeneID" id="116192595"/>
<feature type="transmembrane region" description="Helical" evidence="8">
    <location>
        <begin position="339"/>
        <end position="358"/>
    </location>
</feature>
<evidence type="ECO:0000256" key="6">
    <source>
        <dbReference type="ARBA" id="ARBA00023065"/>
    </source>
</evidence>
<feature type="region of interest" description="Disordered" evidence="9">
    <location>
        <begin position="151"/>
        <end position="170"/>
    </location>
</feature>
<accession>A0A218XAP7</accession>
<feature type="transmembrane region" description="Helical" evidence="8">
    <location>
        <begin position="120"/>
        <end position="141"/>
    </location>
</feature>
<dbReference type="Proteomes" id="UP000515151">
    <property type="component" value="Chromosome 1"/>
</dbReference>
<feature type="transmembrane region" description="Helical" evidence="8">
    <location>
        <begin position="299"/>
        <end position="318"/>
    </location>
</feature>
<protein>
    <submittedName>
        <fullName evidence="14">Zinc transporter 5-like</fullName>
    </submittedName>
</protein>
<dbReference type="GO" id="GO:0005886">
    <property type="term" value="C:plasma membrane"/>
    <property type="evidence" value="ECO:0007669"/>
    <property type="project" value="TreeGrafter"/>
</dbReference>
<feature type="transmembrane region" description="Helical" evidence="8">
    <location>
        <begin position="42"/>
        <end position="67"/>
    </location>
</feature>
<feature type="chain" id="PRO_5044569130" evidence="10">
    <location>
        <begin position="27"/>
        <end position="359"/>
    </location>
</feature>
<dbReference type="NCBIfam" id="TIGR00820">
    <property type="entry name" value="zip"/>
    <property type="match status" value="1"/>
</dbReference>
<comment type="subcellular location">
    <subcellularLocation>
        <location evidence="1 8">Membrane</location>
        <topology evidence="1 8">Multi-pass membrane protein</topology>
    </subcellularLocation>
</comment>
<keyword evidence="5 8" id="KW-1133">Transmembrane helix</keyword>
<gene>
    <name evidence="14" type="primary">LOC116192595</name>
    <name evidence="11" type="ORF">CDL15_Pgr007599</name>
</gene>
<evidence type="ECO:0000256" key="1">
    <source>
        <dbReference type="ARBA" id="ARBA00004141"/>
    </source>
</evidence>
<dbReference type="OrthoDB" id="448280at2759"/>
<keyword evidence="10" id="KW-0732">Signal</keyword>
<keyword evidence="4 8" id="KW-0812">Transmembrane</keyword>
<feature type="compositionally biased region" description="Basic and acidic residues" evidence="9">
    <location>
        <begin position="161"/>
        <end position="170"/>
    </location>
</feature>
<comment type="caution">
    <text evidence="8">Lacks conserved residue(s) required for the propagation of feature annotation.</text>
</comment>
<reference evidence="11" key="2">
    <citation type="submission" date="2017-06" db="EMBL/GenBank/DDBJ databases">
        <title>The pomegranate genome and the genomics of punicalagin biosynthesis.</title>
        <authorList>
            <person name="Xu C."/>
        </authorList>
    </citation>
    <scope>NUCLEOTIDE SEQUENCE [LARGE SCALE GENOMIC DNA]</scope>
    <source>
        <tissue evidence="11">Fresh leaf</tissue>
    </source>
</reference>
<evidence type="ECO:0000256" key="10">
    <source>
        <dbReference type="SAM" id="SignalP"/>
    </source>
</evidence>
<dbReference type="EMBL" id="MTKT01002214">
    <property type="protein sequence ID" value="OWM81561.1"/>
    <property type="molecule type" value="Genomic_DNA"/>
</dbReference>
<sequence>MSLARHRQALLGLSVCFLVLPTLAFGECTCDEESLDRDKTTALRYKIGAIASILVAGALGVCLPMLGKVVPALRPDRDFFFVVKAFAAGVILSTGFIHVFPDAYESLTSPCLTGEAWGSFPFAGFVAMVAAIGTLQIDMLATSYYTRRHFNKASPEGEPSSEDKEAGGSHAEHVHLHTHANHGHSHGPAPPDDSAFSAELLRHKVISQVLEVGIVVHSVIIGISLGASESPKTIRPLLAALTFHQFFEGMGLGGCITQAKFTSRAVVVMAVFFSLTTPIGIAIGIGISNTYNENSPTALIIEGIFNAASAGILIYMALVDLCAADFMSPRMQKNGRLQLWANVSLLMGAGCMSLLAKWA</sequence>
<evidence type="ECO:0000313" key="13">
    <source>
        <dbReference type="Proteomes" id="UP000515151"/>
    </source>
</evidence>
<evidence type="ECO:0000256" key="2">
    <source>
        <dbReference type="ARBA" id="ARBA00006939"/>
    </source>
</evidence>
<evidence type="ECO:0000313" key="11">
    <source>
        <dbReference type="EMBL" id="OWM81561.1"/>
    </source>
</evidence>
<evidence type="ECO:0000313" key="12">
    <source>
        <dbReference type="Proteomes" id="UP000197138"/>
    </source>
</evidence>
<dbReference type="GO" id="GO:0005385">
    <property type="term" value="F:zinc ion transmembrane transporter activity"/>
    <property type="evidence" value="ECO:0007669"/>
    <property type="project" value="InterPro"/>
</dbReference>
<dbReference type="PANTHER" id="PTHR11040:SF35">
    <property type="entry name" value="ZINC TRANSPORTER 5"/>
    <property type="match status" value="1"/>
</dbReference>
<evidence type="ECO:0000256" key="8">
    <source>
        <dbReference type="RuleBase" id="RU362088"/>
    </source>
</evidence>
<evidence type="ECO:0000256" key="9">
    <source>
        <dbReference type="SAM" id="MobiDB-lite"/>
    </source>
</evidence>
<evidence type="ECO:0000256" key="5">
    <source>
        <dbReference type="ARBA" id="ARBA00022989"/>
    </source>
</evidence>
<comment type="similarity">
    <text evidence="2 8">Belongs to the ZIP transporter (TC 2.A.5) family.</text>
</comment>
<feature type="transmembrane region" description="Helical" evidence="8">
    <location>
        <begin position="79"/>
        <end position="100"/>
    </location>
</feature>
<keyword evidence="7 8" id="KW-0472">Membrane</keyword>
<feature type="transmembrane region" description="Helical" evidence="8">
    <location>
        <begin position="265"/>
        <end position="287"/>
    </location>
</feature>
<dbReference type="Pfam" id="PF02535">
    <property type="entry name" value="Zip"/>
    <property type="match status" value="1"/>
</dbReference>
<keyword evidence="6 8" id="KW-0406">Ion transport</keyword>
<proteinExistence type="inferred from homology"/>
<evidence type="ECO:0000256" key="4">
    <source>
        <dbReference type="ARBA" id="ARBA00022692"/>
    </source>
</evidence>
<keyword evidence="13" id="KW-1185">Reference proteome</keyword>
<dbReference type="InterPro" id="IPR004698">
    <property type="entry name" value="Zn/Fe_permease_fun/pln"/>
</dbReference>